<comment type="caution">
    <text evidence="6">The sequence shown here is derived from an EMBL/GenBank/DDBJ whole genome shotgun (WGS) entry which is preliminary data.</text>
</comment>
<feature type="region of interest" description="Disordered" evidence="1">
    <location>
        <begin position="1377"/>
        <end position="1405"/>
    </location>
</feature>
<sequence>MRRSEFGALLVLFLSQVTLCAAFEVQLVEVAVENFTATVNVSLASNVSSVSASQVTVTGGTVVGLVRAGSNTTYRLTVEGIQNSGTVQIPANALQDVYGEANSASNLLAVTFGSVNSGDEILVAENAVPWERTLCLTPEDLVHFQDVCPEENCLEGGCKVQYCNYSKFVVTFEMNNDGLEDMGGSGQQYEFKNHLLYDDRVIFEYYSFQELAAGSRINISVDLRYEGPYIDNVDIHYWGIVDSQEHNLTLQLDADNKHLDSEHIRIRYCGFEGIECGCAIDLNAATGPTMSGDPWSWFSSVNCLRPDDVRYRDPVSLDLVGPNDPGSVQGIVVDFTEREDLDYLGDKAAAAYYTVAWPPFKTVLTETADLSSQYGEGQVVSEDIHSMWHGEVRNTTTFMPLPNLDTLERRLSLIIDTGDVILARNLAPDSHYFVTFLMCWPPDLSPRSLELLEGSFPDPNTTQVVEEVEWGGDLCITPGHLQLDAAENNETNTFFLFRYAIDNLGLDDVDSVTAPIGWLTTFYWDGELIKDVNGTEPIPRLSAGGRYDVLLGLGKPDNASHLLEVLVDRERSVEPEMDELPRPDRLPNNRKNVTVNFCGFWNDVSPGNSIVLGKQKVQVAYGGSVCLTDDDVVHTIRLPYDCICIGWKNCRYNCSYSGRDERTMRVQYDEVDLGDQWANTTFHPAAWANRLRYSHAPYLGLADVDTLNEARPMLLAGAARTVDAGNVTLGNITTDSANFSISLDVDRQVAWSNSSHAVAYVTLDFCTRQLRNETGGKCGCAGDLGAAPELRLGNVEGSWEGVINLTRSSVGSPPGRDPRGGRAWREPEKGQWIYHDTVQQDSHATELDHIAMSIYTYDRLGIFDFRFTETNIGLGARTFIDENYRNEIFWDGVWHATMEARPRLNLGAERVVEWAAALKVQQDEEEHTLSLVLNTASPHPGYHDPWERQPEVTYENNVRNVTVVFGDVQPELRAADIVYFNRRKTPWSNVICFAESDVFHEVHDGVDYWGVTIKYIGANQGLARVQAGWRAELYFDERLVIEDDDQREVPPGDIITFSHRWYPSAPNVLSFEPDAARHTLRFVLDSRGDVPESHEENNEYTLDLYFQWLRDEPEQSEPPAICRHRLLVASGNPTVSRHRSLHSPGHSGFAMHRATADVAPGFDSFGQNRLNFSDTLMLDPPFAWYTYDYTAPARHTATDVTFIYETIDVVANVSITVRSRTNSWGRRHHRRLHVAKSTHPHALTVGHNLFYIEITSLGNVTALYTVDVVRVALEENSRLESLTTSYGAVQPEFDSEVADYERAVPHTMSAVTITAAGFTTRTTVSINGTVAISGSTASLEVALVYGDNNLVVTGTAEDDWTVTTYYLNVHRYSPPPPPPLPPPPLPPPPSPSPPPPAPPPGAPPPAGMVRVIVQWPDADDTIFPAEFYDAYHEVLATLGGFNPADDTTTVLAMYHDNMTVESITAFSSEVDASYFKGMVRCCGVEAFGKNNGTYNHVNQARLVEVGGISYTDPTSLESGASSSSSGDSDDEDAAIWSVWWFWAIGGAVALLFFAITSGGFVYHEMRKASNSEFLKLSMVEEAEKKKRTASGGGRIAPLALPEPEPPLAIANTAFSSPVATAPPPQDGERSPLMIEAVPPVPPPTNGSGAAVQQTPPPPPPRRRTQMPQFEWLSDGA</sequence>
<reference evidence="6 7" key="1">
    <citation type="journal article" date="2015" name="Genome Biol. Evol.">
        <title>Comparative Genomics of a Bacterivorous Green Alga Reveals Evolutionary Causalities and Consequences of Phago-Mixotrophic Mode of Nutrition.</title>
        <authorList>
            <person name="Burns J.A."/>
            <person name="Paasch A."/>
            <person name="Narechania A."/>
            <person name="Kim E."/>
        </authorList>
    </citation>
    <scope>NUCLEOTIDE SEQUENCE [LARGE SCALE GENOMIC DNA]</scope>
    <source>
        <strain evidence="6 7">PLY_AMNH</strain>
    </source>
</reference>
<accession>A0AAE0EXI5</accession>
<dbReference type="InterPro" id="IPR025883">
    <property type="entry name" value="Cadherin-like_domain"/>
</dbReference>
<dbReference type="Gene3D" id="2.60.40.10">
    <property type="entry name" value="Immunoglobulins"/>
    <property type="match status" value="1"/>
</dbReference>
<feature type="transmembrane region" description="Helical" evidence="2">
    <location>
        <begin position="1539"/>
        <end position="1562"/>
    </location>
</feature>
<dbReference type="InterPro" id="IPR013783">
    <property type="entry name" value="Ig-like_fold"/>
</dbReference>
<evidence type="ECO:0000256" key="1">
    <source>
        <dbReference type="SAM" id="MobiDB-lite"/>
    </source>
</evidence>
<keyword evidence="2" id="KW-0472">Membrane</keyword>
<proteinExistence type="predicted"/>
<keyword evidence="7" id="KW-1185">Reference proteome</keyword>
<dbReference type="PANTHER" id="PTHR48125">
    <property type="entry name" value="LP07818P1"/>
    <property type="match status" value="1"/>
</dbReference>
<feature type="domain" description="Cadherin-like beta-sandwich-like" evidence="5">
    <location>
        <begin position="1280"/>
        <end position="1371"/>
    </location>
</feature>
<name>A0AAE0EXI5_9CHLO</name>
<dbReference type="InterPro" id="IPR011635">
    <property type="entry name" value="CARDB"/>
</dbReference>
<feature type="chain" id="PRO_5042071924" evidence="3">
    <location>
        <begin position="23"/>
        <end position="1676"/>
    </location>
</feature>
<dbReference type="EMBL" id="LGRX02032619">
    <property type="protein sequence ID" value="KAK3243832.1"/>
    <property type="molecule type" value="Genomic_DNA"/>
</dbReference>
<feature type="domain" description="CARDB" evidence="4">
    <location>
        <begin position="1011"/>
        <end position="1101"/>
    </location>
</feature>
<evidence type="ECO:0000313" key="7">
    <source>
        <dbReference type="Proteomes" id="UP001190700"/>
    </source>
</evidence>
<evidence type="ECO:0000313" key="6">
    <source>
        <dbReference type="EMBL" id="KAK3243832.1"/>
    </source>
</evidence>
<protein>
    <submittedName>
        <fullName evidence="6">Uncharacterized protein</fullName>
    </submittedName>
</protein>
<feature type="signal peptide" evidence="3">
    <location>
        <begin position="1"/>
        <end position="22"/>
    </location>
</feature>
<feature type="region of interest" description="Disordered" evidence="1">
    <location>
        <begin position="1616"/>
        <end position="1676"/>
    </location>
</feature>
<evidence type="ECO:0000256" key="2">
    <source>
        <dbReference type="SAM" id="Phobius"/>
    </source>
</evidence>
<keyword evidence="3" id="KW-0732">Signal</keyword>
<evidence type="ECO:0000256" key="3">
    <source>
        <dbReference type="SAM" id="SignalP"/>
    </source>
</evidence>
<keyword evidence="2" id="KW-1133">Transmembrane helix</keyword>
<evidence type="ECO:0000259" key="4">
    <source>
        <dbReference type="Pfam" id="PF07705"/>
    </source>
</evidence>
<gene>
    <name evidence="6" type="ORF">CYMTET_46534</name>
</gene>
<dbReference type="PANTHER" id="PTHR48125:SF12">
    <property type="entry name" value="AT HOOK TRANSCRIPTION FACTOR FAMILY-RELATED"/>
    <property type="match status" value="1"/>
</dbReference>
<dbReference type="Pfam" id="PF12733">
    <property type="entry name" value="Cadherin-like"/>
    <property type="match status" value="1"/>
</dbReference>
<dbReference type="Pfam" id="PF07705">
    <property type="entry name" value="CARDB"/>
    <property type="match status" value="1"/>
</dbReference>
<dbReference type="Proteomes" id="UP001190700">
    <property type="component" value="Unassembled WGS sequence"/>
</dbReference>
<keyword evidence="2" id="KW-0812">Transmembrane</keyword>
<organism evidence="6 7">
    <name type="scientific">Cymbomonas tetramitiformis</name>
    <dbReference type="NCBI Taxonomy" id="36881"/>
    <lineage>
        <taxon>Eukaryota</taxon>
        <taxon>Viridiplantae</taxon>
        <taxon>Chlorophyta</taxon>
        <taxon>Pyramimonadophyceae</taxon>
        <taxon>Pyramimonadales</taxon>
        <taxon>Pyramimonadaceae</taxon>
        <taxon>Cymbomonas</taxon>
    </lineage>
</organism>
<evidence type="ECO:0000259" key="5">
    <source>
        <dbReference type="Pfam" id="PF12733"/>
    </source>
</evidence>